<dbReference type="InterPro" id="IPR000845">
    <property type="entry name" value="Nucleoside_phosphorylase_d"/>
</dbReference>
<dbReference type="HAMAP" id="MF_00991">
    <property type="entry name" value="MqnB"/>
    <property type="match status" value="1"/>
</dbReference>
<dbReference type="EC" id="3.2.2.26" evidence="1 2"/>
<accession>A0A6I6JZ84</accession>
<comment type="pathway">
    <text evidence="1">Quinol/quinone metabolism; menaquinone biosynthesis.</text>
</comment>
<protein>
    <recommendedName>
        <fullName evidence="1 2">Futalosine hydrolase</fullName>
        <shortName evidence="1">FL hydrolase</shortName>
        <ecNumber evidence="1 2">3.2.2.26</ecNumber>
    </recommendedName>
    <alternativeName>
        <fullName evidence="1">Futalosine nucleosidase</fullName>
    </alternativeName>
    <alternativeName>
        <fullName evidence="1">Menaquinone biosynthetic enzyme MqnB</fullName>
    </alternativeName>
</protein>
<keyword evidence="5" id="KW-1185">Reference proteome</keyword>
<proteinExistence type="inferred from homology"/>
<name>A0A6I6JZ84_9BACT</name>
<dbReference type="RefSeq" id="WP_158863721.1">
    <property type="nucleotide sequence ID" value="NZ_CP046401.1"/>
</dbReference>
<evidence type="ECO:0000259" key="3">
    <source>
        <dbReference type="Pfam" id="PF01048"/>
    </source>
</evidence>
<reference evidence="4 5" key="1">
    <citation type="submission" date="2019-11" db="EMBL/GenBank/DDBJ databases">
        <authorList>
            <person name="Zheng R.K."/>
            <person name="Sun C.M."/>
        </authorList>
    </citation>
    <scope>NUCLEOTIDE SEQUENCE [LARGE SCALE GENOMIC DNA]</scope>
    <source>
        <strain evidence="4 5">WC007</strain>
    </source>
</reference>
<dbReference type="GO" id="GO:0009234">
    <property type="term" value="P:menaquinone biosynthetic process"/>
    <property type="evidence" value="ECO:0007669"/>
    <property type="project" value="UniProtKB-UniRule"/>
</dbReference>
<keyword evidence="1" id="KW-0474">Menaquinone biosynthesis</keyword>
<dbReference type="Proteomes" id="UP000428260">
    <property type="component" value="Chromosome"/>
</dbReference>
<sequence>MKILIVAATWMEVKLLIDEFDFVAEKTHFLYEYQLAGNRIDVLIAGIGTTFATFHLTTTLQKTSYHLVLNVGVAASFTNDLKIGEVVNVISEEFADLGVEEKRQFLTLFESGFMEGNEFPFENGILKATPSNGLMNLNKVRGITANKSHGENSSIAALKAKFSAHVESTEGAAVLYVCIWYGIPCYEIRAISNYVAPREVAQWNIPLALENLKTSVLEVLTKVTIAVH</sequence>
<dbReference type="Pfam" id="PF01048">
    <property type="entry name" value="PNP_UDP_1"/>
    <property type="match status" value="1"/>
</dbReference>
<dbReference type="PANTHER" id="PTHR46832:SF2">
    <property type="entry name" value="FUTALOSINE HYDROLASE"/>
    <property type="match status" value="1"/>
</dbReference>
<dbReference type="PANTHER" id="PTHR46832">
    <property type="entry name" value="5'-METHYLTHIOADENOSINE/S-ADENOSYLHOMOCYSTEINE NUCLEOSIDASE"/>
    <property type="match status" value="1"/>
</dbReference>
<dbReference type="EMBL" id="CP046401">
    <property type="protein sequence ID" value="QGY43014.1"/>
    <property type="molecule type" value="Genomic_DNA"/>
</dbReference>
<organism evidence="4 5">
    <name type="scientific">Maribellus comscasis</name>
    <dbReference type="NCBI Taxonomy" id="2681766"/>
    <lineage>
        <taxon>Bacteria</taxon>
        <taxon>Pseudomonadati</taxon>
        <taxon>Bacteroidota</taxon>
        <taxon>Bacteroidia</taxon>
        <taxon>Marinilabiliales</taxon>
        <taxon>Prolixibacteraceae</taxon>
        <taxon>Maribellus</taxon>
    </lineage>
</organism>
<comment type="similarity">
    <text evidence="1">Belongs to the PNP/UDP phosphorylase family. Futalosine hydrolase subfamily.</text>
</comment>
<dbReference type="Gene3D" id="3.40.50.1580">
    <property type="entry name" value="Nucleoside phosphorylase domain"/>
    <property type="match status" value="1"/>
</dbReference>
<evidence type="ECO:0000256" key="2">
    <source>
        <dbReference type="NCBIfam" id="TIGR03664"/>
    </source>
</evidence>
<keyword evidence="1 4" id="KW-0378">Hydrolase</keyword>
<gene>
    <name evidence="1 4" type="primary">mqnB</name>
    <name evidence="4" type="ORF">GM418_04875</name>
</gene>
<dbReference type="InterPro" id="IPR019963">
    <property type="entry name" value="FL_hydrolase_MqnB"/>
</dbReference>
<evidence type="ECO:0000313" key="4">
    <source>
        <dbReference type="EMBL" id="QGY43014.1"/>
    </source>
</evidence>
<feature type="domain" description="Nucleoside phosphorylase" evidence="3">
    <location>
        <begin position="2"/>
        <end position="220"/>
    </location>
</feature>
<dbReference type="InterPro" id="IPR035994">
    <property type="entry name" value="Nucleoside_phosphorylase_sf"/>
</dbReference>
<dbReference type="GO" id="GO:0005829">
    <property type="term" value="C:cytosol"/>
    <property type="evidence" value="ECO:0007669"/>
    <property type="project" value="TreeGrafter"/>
</dbReference>
<dbReference type="GO" id="GO:0008782">
    <property type="term" value="F:adenosylhomocysteine nucleosidase activity"/>
    <property type="evidence" value="ECO:0007669"/>
    <property type="project" value="TreeGrafter"/>
</dbReference>
<dbReference type="GO" id="GO:0019284">
    <property type="term" value="P:L-methionine salvage from S-adenosylmethionine"/>
    <property type="evidence" value="ECO:0007669"/>
    <property type="project" value="TreeGrafter"/>
</dbReference>
<dbReference type="SUPFAM" id="SSF53167">
    <property type="entry name" value="Purine and uridine phosphorylases"/>
    <property type="match status" value="1"/>
</dbReference>
<comment type="function">
    <text evidence="1">Catalyzes the hydrolysis of futalosine (FL) to dehypoxanthine futalosine (DHFL) and hypoxanthine, a step in the biosynthesis of menaquinone (MK, vitamin K2).</text>
</comment>
<dbReference type="KEGG" id="mcos:GM418_04875"/>
<dbReference type="UniPathway" id="UPA00079"/>
<keyword evidence="4" id="KW-0326">Glycosidase</keyword>
<dbReference type="GO" id="GO:0008930">
    <property type="term" value="F:methylthioadenosine nucleosidase activity"/>
    <property type="evidence" value="ECO:0007669"/>
    <property type="project" value="TreeGrafter"/>
</dbReference>
<dbReference type="GO" id="GO:0009116">
    <property type="term" value="P:nucleoside metabolic process"/>
    <property type="evidence" value="ECO:0007669"/>
    <property type="project" value="InterPro"/>
</dbReference>
<dbReference type="AlphaFoldDB" id="A0A6I6JZ84"/>
<evidence type="ECO:0000256" key="1">
    <source>
        <dbReference type="HAMAP-Rule" id="MF_00991"/>
    </source>
</evidence>
<comment type="catalytic activity">
    <reaction evidence="1">
        <text>futalosine + H2O = dehypoxanthine futalosine + hypoxanthine</text>
        <dbReference type="Rhea" id="RHEA:25904"/>
        <dbReference type="ChEBI" id="CHEBI:15377"/>
        <dbReference type="ChEBI" id="CHEBI:17368"/>
        <dbReference type="ChEBI" id="CHEBI:58863"/>
        <dbReference type="ChEBI" id="CHEBI:58864"/>
        <dbReference type="EC" id="3.2.2.26"/>
    </reaction>
</comment>
<dbReference type="NCBIfam" id="TIGR03664">
    <property type="entry name" value="fut_nucase"/>
    <property type="match status" value="1"/>
</dbReference>
<evidence type="ECO:0000313" key="5">
    <source>
        <dbReference type="Proteomes" id="UP000428260"/>
    </source>
</evidence>